<keyword evidence="10" id="KW-1185">Reference proteome</keyword>
<sequence>MNATRTPTSKGAGTSGGSSTIQLALVLGFIALVAAAYGALRAGHALTSTGASIPGNPFQALIEVATGKLVWPTVSTVLLVLGTLAVLALVFLAGYLRRQRRGPSASIDARAKLMASPSQLTGVTGKQARDKARRLRPELAEVTDRNLEARDIGVVVGRTVVGRKDVFMSWEDVLLAVAGPRMGKTAALAINALCSAPGPALFTSNKRDGHDLTRGVREQVGRAWRYDLQNIADSDRAAGDGFWWNPLHGIDRIVTARKLASYFAAAGRESGSKVDSYFDGGAQELLAQMILAAAAGGGDLLHVYGWLSEEDNELPQRILEEHGHLVVAKRLRATAGLNQRQRDGLYDMARRFIGLLEERTYAMSVVPPVRAELTRPGLRDTDIGRVQYPHAMPEFVIDDFVAGTDTLYALSKEGPDSSAALTTALIGSIVDAAQRRARGSRGGRLPVPMLVVLDEAANVCRLPELPAWYSHLGSQGICMMAVIQNLAQAQNVWGPEGVKQLLDAANFLWYGGGIKERNTLADLSALVGDHDVERWTTSRSGGGLGGGSSSKSQSWSREPILPVDDLAALPNTRALVQISANHPVLVEKLYCNEGPYKDRIADSNTRYGIPGVLPVALGGDEDAVVDHSGNDEPKEPFL</sequence>
<comment type="subcellular location">
    <subcellularLocation>
        <location evidence="1">Cell membrane</location>
        <topology evidence="1">Multi-pass membrane protein</topology>
    </subcellularLocation>
</comment>
<accession>A0ABS7P4Z8</accession>
<evidence type="ECO:0000256" key="4">
    <source>
        <dbReference type="ARBA" id="ARBA00022989"/>
    </source>
</evidence>
<reference evidence="9 10" key="1">
    <citation type="submission" date="2020-06" db="EMBL/GenBank/DDBJ databases">
        <title>Taxonomy, biology and ecology of Rhodococcus bacteria occurring in California pistachio and other woody hosts as revealed by genome sequence analyses.</title>
        <authorList>
            <person name="Gai Y."/>
            <person name="Riely B."/>
        </authorList>
    </citation>
    <scope>NUCLEOTIDE SEQUENCE [LARGE SCALE GENOMIC DNA]</scope>
    <source>
        <strain evidence="9 10">BP-281</strain>
    </source>
</reference>
<gene>
    <name evidence="9" type="ORF">HQ603_09160</name>
</gene>
<evidence type="ECO:0000256" key="7">
    <source>
        <dbReference type="SAM" id="Phobius"/>
    </source>
</evidence>
<evidence type="ECO:0000256" key="3">
    <source>
        <dbReference type="ARBA" id="ARBA00022692"/>
    </source>
</evidence>
<feature type="domain" description="TraD/TraG TraM recognition site" evidence="8">
    <location>
        <begin position="448"/>
        <end position="570"/>
    </location>
</feature>
<dbReference type="EMBL" id="JABUBU010000005">
    <property type="protein sequence ID" value="MBY6366922.1"/>
    <property type="molecule type" value="Genomic_DNA"/>
</dbReference>
<dbReference type="PANTHER" id="PTHR37937:SF1">
    <property type="entry name" value="CONJUGATIVE TRANSFER: DNA TRANSPORT"/>
    <property type="match status" value="1"/>
</dbReference>
<evidence type="ECO:0000256" key="1">
    <source>
        <dbReference type="ARBA" id="ARBA00004651"/>
    </source>
</evidence>
<evidence type="ECO:0000313" key="9">
    <source>
        <dbReference type="EMBL" id="MBY6366922.1"/>
    </source>
</evidence>
<evidence type="ECO:0000256" key="2">
    <source>
        <dbReference type="ARBA" id="ARBA00022475"/>
    </source>
</evidence>
<keyword evidence="4 7" id="KW-1133">Transmembrane helix</keyword>
<dbReference type="InterPro" id="IPR032689">
    <property type="entry name" value="TraG-D_C"/>
</dbReference>
<proteinExistence type="predicted"/>
<keyword evidence="5 7" id="KW-0472">Membrane</keyword>
<dbReference type="Pfam" id="PF12696">
    <property type="entry name" value="TraG-D_C"/>
    <property type="match status" value="1"/>
</dbReference>
<keyword evidence="3 7" id="KW-0812">Transmembrane</keyword>
<dbReference type="Proteomes" id="UP000825228">
    <property type="component" value="Unassembled WGS sequence"/>
</dbReference>
<dbReference type="CDD" id="cd01127">
    <property type="entry name" value="TrwB_TraG_TraD_VirD4"/>
    <property type="match status" value="1"/>
</dbReference>
<comment type="caution">
    <text evidence="9">The sequence shown here is derived from an EMBL/GenBank/DDBJ whole genome shotgun (WGS) entry which is preliminary data.</text>
</comment>
<dbReference type="RefSeq" id="WP_222684238.1">
    <property type="nucleotide sequence ID" value="NZ_JABUBT010000011.1"/>
</dbReference>
<dbReference type="PANTHER" id="PTHR37937">
    <property type="entry name" value="CONJUGATIVE TRANSFER: DNA TRANSPORT"/>
    <property type="match status" value="1"/>
</dbReference>
<feature type="transmembrane region" description="Helical" evidence="7">
    <location>
        <begin position="21"/>
        <end position="40"/>
    </location>
</feature>
<dbReference type="InterPro" id="IPR051539">
    <property type="entry name" value="T4SS-coupling_protein"/>
</dbReference>
<protein>
    <submittedName>
        <fullName evidence="9">TraM recognition domain-containing protein</fullName>
    </submittedName>
</protein>
<dbReference type="SUPFAM" id="SSF52540">
    <property type="entry name" value="P-loop containing nucleoside triphosphate hydrolases"/>
    <property type="match status" value="1"/>
</dbReference>
<name>A0ABS7P4Z8_9NOCA</name>
<evidence type="ECO:0000313" key="10">
    <source>
        <dbReference type="Proteomes" id="UP000825228"/>
    </source>
</evidence>
<dbReference type="InterPro" id="IPR027417">
    <property type="entry name" value="P-loop_NTPase"/>
</dbReference>
<keyword evidence="2" id="KW-1003">Cell membrane</keyword>
<evidence type="ECO:0000259" key="8">
    <source>
        <dbReference type="Pfam" id="PF12696"/>
    </source>
</evidence>
<evidence type="ECO:0000256" key="6">
    <source>
        <dbReference type="SAM" id="MobiDB-lite"/>
    </source>
</evidence>
<dbReference type="Gene3D" id="3.40.50.300">
    <property type="entry name" value="P-loop containing nucleotide triphosphate hydrolases"/>
    <property type="match status" value="1"/>
</dbReference>
<feature type="transmembrane region" description="Helical" evidence="7">
    <location>
        <begin position="77"/>
        <end position="96"/>
    </location>
</feature>
<organism evidence="9 10">
    <name type="scientific">Rhodococcoides corynebacterioides</name>
    <dbReference type="NCBI Taxonomy" id="53972"/>
    <lineage>
        <taxon>Bacteria</taxon>
        <taxon>Bacillati</taxon>
        <taxon>Actinomycetota</taxon>
        <taxon>Actinomycetes</taxon>
        <taxon>Mycobacteriales</taxon>
        <taxon>Nocardiaceae</taxon>
        <taxon>Rhodococcoides</taxon>
    </lineage>
</organism>
<evidence type="ECO:0000256" key="5">
    <source>
        <dbReference type="ARBA" id="ARBA00023136"/>
    </source>
</evidence>
<feature type="region of interest" description="Disordered" evidence="6">
    <location>
        <begin position="537"/>
        <end position="556"/>
    </location>
</feature>